<evidence type="ECO:0000256" key="2">
    <source>
        <dbReference type="ARBA" id="ARBA00022448"/>
    </source>
</evidence>
<dbReference type="Pfam" id="PF05977">
    <property type="entry name" value="MFS_3"/>
    <property type="match status" value="1"/>
</dbReference>
<evidence type="ECO:0000313" key="10">
    <source>
        <dbReference type="Proteomes" id="UP000295781"/>
    </source>
</evidence>
<evidence type="ECO:0000256" key="3">
    <source>
        <dbReference type="ARBA" id="ARBA00022475"/>
    </source>
</evidence>
<keyword evidence="4 7" id="KW-0812">Transmembrane</keyword>
<feature type="transmembrane region" description="Helical" evidence="7">
    <location>
        <begin position="266"/>
        <end position="286"/>
    </location>
</feature>
<evidence type="ECO:0000259" key="8">
    <source>
        <dbReference type="PROSITE" id="PS50850"/>
    </source>
</evidence>
<keyword evidence="5 7" id="KW-1133">Transmembrane helix</keyword>
<dbReference type="GO" id="GO:0005886">
    <property type="term" value="C:plasma membrane"/>
    <property type="evidence" value="ECO:0007669"/>
    <property type="project" value="UniProtKB-SubCell"/>
</dbReference>
<dbReference type="CDD" id="cd06173">
    <property type="entry name" value="MFS_MefA_like"/>
    <property type="match status" value="1"/>
</dbReference>
<feature type="transmembrane region" description="Helical" evidence="7">
    <location>
        <begin position="293"/>
        <end position="313"/>
    </location>
</feature>
<dbReference type="OrthoDB" id="9775268at2"/>
<feature type="transmembrane region" description="Helical" evidence="7">
    <location>
        <begin position="354"/>
        <end position="376"/>
    </location>
</feature>
<dbReference type="SUPFAM" id="SSF103473">
    <property type="entry name" value="MFS general substrate transporter"/>
    <property type="match status" value="1"/>
</dbReference>
<gene>
    <name evidence="9" type="ORF">SOCEGT47_043680</name>
</gene>
<evidence type="ECO:0000313" key="9">
    <source>
        <dbReference type="EMBL" id="AUX23838.1"/>
    </source>
</evidence>
<dbReference type="PROSITE" id="PS50850">
    <property type="entry name" value="MFS"/>
    <property type="match status" value="1"/>
</dbReference>
<protein>
    <submittedName>
        <fullName evidence="9">MFS transporter</fullName>
    </submittedName>
</protein>
<feature type="transmembrane region" description="Helical" evidence="7">
    <location>
        <begin position="87"/>
        <end position="107"/>
    </location>
</feature>
<evidence type="ECO:0000256" key="5">
    <source>
        <dbReference type="ARBA" id="ARBA00022989"/>
    </source>
</evidence>
<organism evidence="9 10">
    <name type="scientific">Sorangium cellulosum</name>
    <name type="common">Polyangium cellulosum</name>
    <dbReference type="NCBI Taxonomy" id="56"/>
    <lineage>
        <taxon>Bacteria</taxon>
        <taxon>Pseudomonadati</taxon>
        <taxon>Myxococcota</taxon>
        <taxon>Polyangia</taxon>
        <taxon>Polyangiales</taxon>
        <taxon>Polyangiaceae</taxon>
        <taxon>Sorangium</taxon>
    </lineage>
</organism>
<evidence type="ECO:0000256" key="6">
    <source>
        <dbReference type="ARBA" id="ARBA00023136"/>
    </source>
</evidence>
<feature type="transmembrane region" description="Helical" evidence="7">
    <location>
        <begin position="319"/>
        <end position="342"/>
    </location>
</feature>
<keyword evidence="3" id="KW-1003">Cell membrane</keyword>
<dbReference type="InterPro" id="IPR036259">
    <property type="entry name" value="MFS_trans_sf"/>
</dbReference>
<keyword evidence="6 7" id="KW-0472">Membrane</keyword>
<dbReference type="PANTHER" id="PTHR23513:SF11">
    <property type="entry name" value="STAPHYLOFERRIN A TRANSPORTER"/>
    <property type="match status" value="1"/>
</dbReference>
<feature type="transmembrane region" description="Helical" evidence="7">
    <location>
        <begin position="54"/>
        <end position="75"/>
    </location>
</feature>
<dbReference type="EMBL" id="CP012670">
    <property type="protein sequence ID" value="AUX23838.1"/>
    <property type="molecule type" value="Genomic_DNA"/>
</dbReference>
<reference evidence="9 10" key="1">
    <citation type="submission" date="2015-09" db="EMBL/GenBank/DDBJ databases">
        <title>Sorangium comparison.</title>
        <authorList>
            <person name="Zaburannyi N."/>
            <person name="Bunk B."/>
            <person name="Overmann J."/>
            <person name="Mueller R."/>
        </authorList>
    </citation>
    <scope>NUCLEOTIDE SEQUENCE [LARGE SCALE GENOMIC DNA]</scope>
    <source>
        <strain evidence="9 10">So ceGT47</strain>
    </source>
</reference>
<feature type="domain" description="Major facilitator superfamily (MFS) profile" evidence="8">
    <location>
        <begin position="21"/>
        <end position="408"/>
    </location>
</feature>
<comment type="subcellular location">
    <subcellularLocation>
        <location evidence="1">Cell membrane</location>
        <topology evidence="1">Multi-pass membrane protein</topology>
    </subcellularLocation>
</comment>
<sequence length="453" mass="47089">MGPTPPSSTGPSLLRALRHRNYRLFFAGQLVSLVGTWMQTVAQSWLVYRLTGSSLLLGAVGFATQIPVFLLAPIGGAVADRRSRHRILVCTQSVAMALAFGLAALTMTGRIEVAHILGFSVLLGVVNAFDIPTRQAFVVEMVGREDLPNAIALNSSMFNGARILGPAAAGILVGEIGEAWCFLANGVSFVAVIGSLLAMRVPPRPAVGVRASAILEAVEGFRFVARTRAIRAILLLLGVVSVTAMPYAVLMPVFAEEILGGGPRSLGLLMGASGVGALLGALALAVRRRLRGLGRWVAAACAGFGLALTLFALSRTFWLSALLLVPVGFSMMVQMAGSNTLVQAMVPDALRGRVMAVYAMMFMGMAPLGALLAGWLADRIGAPATVASGGACCIAAAAVFAVKLPRLRTEARELILAQQMAAGTPAELLTQPVAVQASPAERRAEGQGSAPPA</sequence>
<name>A0A4P2Q4B0_SORCE</name>
<evidence type="ECO:0000256" key="1">
    <source>
        <dbReference type="ARBA" id="ARBA00004651"/>
    </source>
</evidence>
<dbReference type="RefSeq" id="WP_129349303.1">
    <property type="nucleotide sequence ID" value="NZ_CP012670.1"/>
</dbReference>
<proteinExistence type="predicted"/>
<feature type="transmembrane region" description="Helical" evidence="7">
    <location>
        <begin position="382"/>
        <end position="402"/>
    </location>
</feature>
<dbReference type="InterPro" id="IPR020846">
    <property type="entry name" value="MFS_dom"/>
</dbReference>
<feature type="transmembrane region" description="Helical" evidence="7">
    <location>
        <begin position="113"/>
        <end position="131"/>
    </location>
</feature>
<keyword evidence="2" id="KW-0813">Transport</keyword>
<dbReference type="Gene3D" id="1.20.1250.20">
    <property type="entry name" value="MFS general substrate transporter like domains"/>
    <property type="match status" value="1"/>
</dbReference>
<dbReference type="PANTHER" id="PTHR23513">
    <property type="entry name" value="INTEGRAL MEMBRANE EFFLUX PROTEIN-RELATED"/>
    <property type="match status" value="1"/>
</dbReference>
<dbReference type="InterPro" id="IPR010290">
    <property type="entry name" value="TM_effector"/>
</dbReference>
<evidence type="ECO:0000256" key="4">
    <source>
        <dbReference type="ARBA" id="ARBA00022692"/>
    </source>
</evidence>
<evidence type="ECO:0000256" key="7">
    <source>
        <dbReference type="SAM" id="Phobius"/>
    </source>
</evidence>
<accession>A0A4P2Q4B0</accession>
<dbReference type="Proteomes" id="UP000295781">
    <property type="component" value="Chromosome"/>
</dbReference>
<dbReference type="GO" id="GO:0022857">
    <property type="term" value="F:transmembrane transporter activity"/>
    <property type="evidence" value="ECO:0007669"/>
    <property type="project" value="InterPro"/>
</dbReference>
<dbReference type="AlphaFoldDB" id="A0A4P2Q4B0"/>
<feature type="transmembrane region" description="Helical" evidence="7">
    <location>
        <begin position="232"/>
        <end position="254"/>
    </location>
</feature>
<feature type="transmembrane region" description="Helical" evidence="7">
    <location>
        <begin position="24"/>
        <end position="48"/>
    </location>
</feature>